<dbReference type="InterPro" id="IPR043131">
    <property type="entry name" value="BCAT-like_N"/>
</dbReference>
<evidence type="ECO:0000256" key="14">
    <source>
        <dbReference type="RuleBase" id="RU004106"/>
    </source>
</evidence>
<proteinExistence type="inferred from homology"/>
<keyword evidence="16" id="KW-0032">Aminotransferase</keyword>
<dbReference type="Proteomes" id="UP000199412">
    <property type="component" value="Unassembled WGS sequence"/>
</dbReference>
<comment type="pathway">
    <text evidence="5">Amino-acid biosynthesis; L-leucine biosynthesis; L-leucine from 3-methyl-2-oxobutanoate: step 4/4.</text>
</comment>
<dbReference type="GO" id="GO:0009082">
    <property type="term" value="P:branched-chain amino acid biosynthetic process"/>
    <property type="evidence" value="ECO:0007669"/>
    <property type="project" value="UniProtKB-KW"/>
</dbReference>
<comment type="pathway">
    <text evidence="4">Amino-acid biosynthesis; L-valine biosynthesis; L-valine from pyruvate: step 4/4.</text>
</comment>
<evidence type="ECO:0000256" key="7">
    <source>
        <dbReference type="ARBA" id="ARBA00013053"/>
    </source>
</evidence>
<dbReference type="InterPro" id="IPR050571">
    <property type="entry name" value="Class-IV_PLP-Dep_Aminotrnsfr"/>
</dbReference>
<evidence type="ECO:0000256" key="8">
    <source>
        <dbReference type="ARBA" id="ARBA00014472"/>
    </source>
</evidence>
<dbReference type="PANTHER" id="PTHR42743">
    <property type="entry name" value="AMINO-ACID AMINOTRANSFERASE"/>
    <property type="match status" value="1"/>
</dbReference>
<dbReference type="EC" id="2.6.1.42" evidence="7"/>
<dbReference type="Pfam" id="PF01063">
    <property type="entry name" value="Aminotran_4"/>
    <property type="match status" value="1"/>
</dbReference>
<evidence type="ECO:0000256" key="1">
    <source>
        <dbReference type="ARBA" id="ARBA00001933"/>
    </source>
</evidence>
<accession>A0A1G6YX39</accession>
<evidence type="ECO:0000256" key="10">
    <source>
        <dbReference type="ARBA" id="ARBA00023304"/>
    </source>
</evidence>
<comment type="catalytic activity">
    <reaction evidence="13">
        <text>L-leucine + 2-oxoglutarate = 4-methyl-2-oxopentanoate + L-glutamate</text>
        <dbReference type="Rhea" id="RHEA:18321"/>
        <dbReference type="ChEBI" id="CHEBI:16810"/>
        <dbReference type="ChEBI" id="CHEBI:17865"/>
        <dbReference type="ChEBI" id="CHEBI:29985"/>
        <dbReference type="ChEBI" id="CHEBI:57427"/>
        <dbReference type="EC" id="2.6.1.42"/>
    </reaction>
</comment>
<dbReference type="STRING" id="69960.SAMN05421720_102138"/>
<evidence type="ECO:0000256" key="9">
    <source>
        <dbReference type="ARBA" id="ARBA00022898"/>
    </source>
</evidence>
<evidence type="ECO:0000256" key="12">
    <source>
        <dbReference type="ARBA" id="ARBA00048798"/>
    </source>
</evidence>
<evidence type="ECO:0000256" key="13">
    <source>
        <dbReference type="ARBA" id="ARBA00049229"/>
    </source>
</evidence>
<gene>
    <name evidence="16" type="ORF">SAMN05421720_102138</name>
</gene>
<organism evidence="16 17">
    <name type="scientific">Rhodospira trueperi</name>
    <dbReference type="NCBI Taxonomy" id="69960"/>
    <lineage>
        <taxon>Bacteria</taxon>
        <taxon>Pseudomonadati</taxon>
        <taxon>Pseudomonadota</taxon>
        <taxon>Alphaproteobacteria</taxon>
        <taxon>Rhodospirillales</taxon>
        <taxon>Rhodospirillaceae</taxon>
        <taxon>Rhodospira</taxon>
    </lineage>
</organism>
<evidence type="ECO:0000256" key="11">
    <source>
        <dbReference type="ARBA" id="ARBA00048212"/>
    </source>
</evidence>
<comment type="function">
    <text evidence="2">Acts on leucine, isoleucine and valine.</text>
</comment>
<evidence type="ECO:0000313" key="16">
    <source>
        <dbReference type="EMBL" id="SDD94156.1"/>
    </source>
</evidence>
<dbReference type="GO" id="GO:0005829">
    <property type="term" value="C:cytosol"/>
    <property type="evidence" value="ECO:0007669"/>
    <property type="project" value="TreeGrafter"/>
</dbReference>
<dbReference type="Gene3D" id="3.30.470.10">
    <property type="match status" value="1"/>
</dbReference>
<evidence type="ECO:0000256" key="6">
    <source>
        <dbReference type="ARBA" id="ARBA00009320"/>
    </source>
</evidence>
<dbReference type="InterPro" id="IPR018300">
    <property type="entry name" value="Aminotrans_IV_CS"/>
</dbReference>
<dbReference type="InterPro" id="IPR036038">
    <property type="entry name" value="Aminotransferase-like"/>
</dbReference>
<comment type="catalytic activity">
    <reaction evidence="11">
        <text>L-valine + 2-oxoglutarate = 3-methyl-2-oxobutanoate + L-glutamate</text>
        <dbReference type="Rhea" id="RHEA:24813"/>
        <dbReference type="ChEBI" id="CHEBI:11851"/>
        <dbReference type="ChEBI" id="CHEBI:16810"/>
        <dbReference type="ChEBI" id="CHEBI:29985"/>
        <dbReference type="ChEBI" id="CHEBI:57762"/>
        <dbReference type="EC" id="2.6.1.42"/>
    </reaction>
</comment>
<evidence type="ECO:0000256" key="3">
    <source>
        <dbReference type="ARBA" id="ARBA00004824"/>
    </source>
</evidence>
<comment type="pathway">
    <text evidence="3">Amino-acid biosynthesis; L-isoleucine biosynthesis; L-isoleucine from 2-oxobutanoate: step 4/4.</text>
</comment>
<dbReference type="EMBL" id="FNAP01000002">
    <property type="protein sequence ID" value="SDD94156.1"/>
    <property type="molecule type" value="Genomic_DNA"/>
</dbReference>
<dbReference type="InterPro" id="IPR043132">
    <property type="entry name" value="BCAT-like_C"/>
</dbReference>
<name>A0A1G6YX39_9PROT</name>
<keyword evidence="16" id="KW-0808">Transferase</keyword>
<comment type="similarity">
    <text evidence="6 14">Belongs to the class-IV pyridoxal-phosphate-dependent aminotransferase family.</text>
</comment>
<evidence type="ECO:0000313" key="17">
    <source>
        <dbReference type="Proteomes" id="UP000199412"/>
    </source>
</evidence>
<keyword evidence="17" id="KW-1185">Reference proteome</keyword>
<protein>
    <recommendedName>
        <fullName evidence="8">Probable branched-chain-amino-acid aminotransferase</fullName>
        <ecNumber evidence="7">2.6.1.42</ecNumber>
    </recommendedName>
</protein>
<comment type="catalytic activity">
    <reaction evidence="12">
        <text>L-isoleucine + 2-oxoglutarate = (S)-3-methyl-2-oxopentanoate + L-glutamate</text>
        <dbReference type="Rhea" id="RHEA:24801"/>
        <dbReference type="ChEBI" id="CHEBI:16810"/>
        <dbReference type="ChEBI" id="CHEBI:29985"/>
        <dbReference type="ChEBI" id="CHEBI:35146"/>
        <dbReference type="ChEBI" id="CHEBI:58045"/>
        <dbReference type="EC" id="2.6.1.42"/>
    </reaction>
</comment>
<dbReference type="GO" id="GO:0004084">
    <property type="term" value="F:branched-chain-amino-acid transaminase activity"/>
    <property type="evidence" value="ECO:0007669"/>
    <property type="project" value="UniProtKB-EC"/>
</dbReference>
<evidence type="ECO:0000256" key="4">
    <source>
        <dbReference type="ARBA" id="ARBA00004931"/>
    </source>
</evidence>
<dbReference type="RefSeq" id="WP_092783190.1">
    <property type="nucleotide sequence ID" value="NZ_FNAP01000002.1"/>
</dbReference>
<dbReference type="SUPFAM" id="SSF56752">
    <property type="entry name" value="D-aminoacid aminotransferase-like PLP-dependent enzymes"/>
    <property type="match status" value="1"/>
</dbReference>
<evidence type="ECO:0000256" key="5">
    <source>
        <dbReference type="ARBA" id="ARBA00005072"/>
    </source>
</evidence>
<dbReference type="PROSITE" id="PS00770">
    <property type="entry name" value="AA_TRANSFER_CLASS_4"/>
    <property type="match status" value="1"/>
</dbReference>
<dbReference type="OrthoDB" id="21319at2"/>
<evidence type="ECO:0000256" key="2">
    <source>
        <dbReference type="ARBA" id="ARBA00003109"/>
    </source>
</evidence>
<sequence>MTQAWTYVDGEWLEGNPPILGPLTHATWLSSIVFDGARAFEGVAPDLDRHCQRCVDSAIRMGMRPTVDAAEIERLAREGIKRFPEDAALYIRPVFFCDDGWVAADPDTTRFMLTLDPMQMKEPGGFTACLSSYRRPAPDQAPVDCKASCLYPLAGRALREASARGFDNAVLCDPWGNVAEFATANLFMVRDGVVSTPAVNGTFLNGVTRQRVLALLRLDGGVVLEREIEPEDLLEADEIFSTGNHQKVMPVRRFEDRELIYGPVARRARELYWDYAHGRLPDGFRM</sequence>
<dbReference type="AlphaFoldDB" id="A0A1G6YX39"/>
<comment type="cofactor">
    <cofactor evidence="1 15">
        <name>pyridoxal 5'-phosphate</name>
        <dbReference type="ChEBI" id="CHEBI:597326"/>
    </cofactor>
</comment>
<keyword evidence="10" id="KW-0100">Branched-chain amino acid biosynthesis</keyword>
<dbReference type="NCBIfam" id="NF009896">
    <property type="entry name" value="PRK13356.1"/>
    <property type="match status" value="1"/>
</dbReference>
<evidence type="ECO:0000256" key="15">
    <source>
        <dbReference type="RuleBase" id="RU004516"/>
    </source>
</evidence>
<keyword evidence="9 15" id="KW-0663">Pyridoxal phosphate</keyword>
<dbReference type="PANTHER" id="PTHR42743:SF11">
    <property type="entry name" value="AMINODEOXYCHORISMATE LYASE"/>
    <property type="match status" value="1"/>
</dbReference>
<reference evidence="16 17" key="1">
    <citation type="submission" date="2016-10" db="EMBL/GenBank/DDBJ databases">
        <authorList>
            <person name="de Groot N.N."/>
        </authorList>
    </citation>
    <scope>NUCLEOTIDE SEQUENCE [LARGE SCALE GENOMIC DNA]</scope>
    <source>
        <strain evidence="16 17">ATCC 700224</strain>
    </source>
</reference>
<dbReference type="Gene3D" id="3.20.10.10">
    <property type="entry name" value="D-amino Acid Aminotransferase, subunit A, domain 2"/>
    <property type="match status" value="1"/>
</dbReference>
<keyword evidence="10" id="KW-0028">Amino-acid biosynthesis</keyword>
<dbReference type="InterPro" id="IPR001544">
    <property type="entry name" value="Aminotrans_IV"/>
</dbReference>